<keyword evidence="1" id="KW-1133">Transmembrane helix</keyword>
<gene>
    <name evidence="2" type="ORF">MYMAC_007195</name>
</gene>
<organism evidence="2 3">
    <name type="scientific">Corallococcus macrosporus DSM 14697</name>
    <dbReference type="NCBI Taxonomy" id="1189310"/>
    <lineage>
        <taxon>Bacteria</taxon>
        <taxon>Pseudomonadati</taxon>
        <taxon>Myxococcota</taxon>
        <taxon>Myxococcia</taxon>
        <taxon>Myxococcales</taxon>
        <taxon>Cystobacterineae</taxon>
        <taxon>Myxococcaceae</taxon>
        <taxon>Corallococcus</taxon>
    </lineage>
</organism>
<evidence type="ECO:0000313" key="3">
    <source>
        <dbReference type="Proteomes" id="UP000217343"/>
    </source>
</evidence>
<keyword evidence="3" id="KW-1185">Reference proteome</keyword>
<dbReference type="KEGG" id="mmas:MYMAC_007195"/>
<dbReference type="RefSeq" id="WP_239989232.1">
    <property type="nucleotide sequence ID" value="NZ_CP022203.1"/>
</dbReference>
<accession>A0A286SGJ2</accession>
<feature type="transmembrane region" description="Helical" evidence="1">
    <location>
        <begin position="658"/>
        <end position="679"/>
    </location>
</feature>
<dbReference type="Proteomes" id="UP000217343">
    <property type="component" value="Chromosome"/>
</dbReference>
<feature type="transmembrane region" description="Helical" evidence="1">
    <location>
        <begin position="627"/>
        <end position="652"/>
    </location>
</feature>
<evidence type="ECO:0000256" key="1">
    <source>
        <dbReference type="SAM" id="Phobius"/>
    </source>
</evidence>
<sequence length="686" mass="73027">MRPMYQYGAADLRHGQYIQLGGHCMLDLSGSASYAIGFWLRPRAPSYDGKLLESGSNWYLGLHGLKLMFRLSGSSQHQVSEIELRADRWQYVLINFESTGANAGRYTVYVDGTVLIEGSQSNIAGSTSPFVLGSSCDAQFFNVAFWSAMRSGDQLKPVWDVPQPDPTLAACFSFSDGSTADVSGHNQGQANLEHGAQVVMLAPSLRLVNGAAQPSPRDNLTTVADGGPFSVHAWFNVGAPSPFQDDSHTLFACQDGVSNEGLSLGLQWDGNGYNLQVTKSSANGGGQGWGHTLHLPPDTWHHLAATYDGSTLLIYLDGQLDMTIGGQVLPRLAQPVWLFGAQPSSTAPGGATYDFQGHLQAAGLWSRALTASEVQQYMSRDPSDVDGCVAYYAWNGIVLSNQVTGHPPLFLNTATPGIVTTPPSDSTPPPGAEVRGQQVAKADPPLPSAQQFFAAPVAFPTQKLLTQPQAQSVLASLEPLLAALPESTRERMRSLYRDNLNQGLARVGGPGGVPVGAFTGQVEGNHFVYYHHTARGRVEAGRMVLTVNTACIGWVVSVAATAFSMLLAAFGVGFAGANLISPIQKAVSESTALLNTVESVAKYSQQDVNSIIRIIKAFYTAGTLGKIFGAALTGSWFTIAANCTMLIAQVAALWATGGAYVAVVMLQLVANFALFLYVLTQKPDNC</sequence>
<dbReference type="AlphaFoldDB" id="A0A286SGJ2"/>
<proteinExistence type="predicted"/>
<dbReference type="Pfam" id="PF13385">
    <property type="entry name" value="Laminin_G_3"/>
    <property type="match status" value="2"/>
</dbReference>
<name>A0A286SGJ2_9BACT</name>
<protein>
    <submittedName>
        <fullName evidence="2">LamG domain-containing protein</fullName>
    </submittedName>
</protein>
<evidence type="ECO:0000313" key="2">
    <source>
        <dbReference type="EMBL" id="ATB51532.1"/>
    </source>
</evidence>
<feature type="transmembrane region" description="Helical" evidence="1">
    <location>
        <begin position="552"/>
        <end position="575"/>
    </location>
</feature>
<dbReference type="EMBL" id="CP022203">
    <property type="protein sequence ID" value="ATB51532.1"/>
    <property type="molecule type" value="Genomic_DNA"/>
</dbReference>
<reference evidence="2 3" key="1">
    <citation type="submission" date="2017-06" db="EMBL/GenBank/DDBJ databases">
        <title>Sequencing and comparative analysis of myxobacterial genomes.</title>
        <authorList>
            <person name="Rupp O."/>
            <person name="Goesmann A."/>
            <person name="Sogaard-Andersen L."/>
        </authorList>
    </citation>
    <scope>NUCLEOTIDE SEQUENCE [LARGE SCALE GENOMIC DNA]</scope>
    <source>
        <strain evidence="2 3">DSM 14697</strain>
    </source>
</reference>
<dbReference type="InterPro" id="IPR013320">
    <property type="entry name" value="ConA-like_dom_sf"/>
</dbReference>
<dbReference type="Gene3D" id="2.60.120.200">
    <property type="match status" value="2"/>
</dbReference>
<dbReference type="SUPFAM" id="SSF49899">
    <property type="entry name" value="Concanavalin A-like lectins/glucanases"/>
    <property type="match status" value="2"/>
</dbReference>
<keyword evidence="1" id="KW-0812">Transmembrane</keyword>
<keyword evidence="1" id="KW-0472">Membrane</keyword>